<dbReference type="VEuPathDB" id="VectorBase:LDEU007745"/>
<sequence>MSLSKDREKRANAGNKMAKLLDNEEDEFYKTTYGGFFEEEDDNEYSTEASESDDVDSDFDIDENDELISEDDEDGNKVRRTKRRLVTKAYQEPVREKKIVKKDTAKKLRREEEESEDEDEEMDDDSQPEPIATKSTPKIVGKVSVRQSTKLKTEETELRRKLAEEEQLMRKKPKSQTYRQMTQEELLKEAKET</sequence>
<dbReference type="Proteomes" id="UP000288716">
    <property type="component" value="Unassembled WGS sequence"/>
</dbReference>
<evidence type="ECO:0000256" key="1">
    <source>
        <dbReference type="SAM" id="MobiDB-lite"/>
    </source>
</evidence>
<dbReference type="PANTHER" id="PTHR13275:SF4">
    <property type="entry name" value="VACUOLAR PROTEIN SORTING-ASSOCIATED PROTEIN 72 HOMOLOG"/>
    <property type="match status" value="1"/>
</dbReference>
<feature type="domain" description="Vps72/YL1 N-terminal" evidence="2">
    <location>
        <begin position="7"/>
        <end position="193"/>
    </location>
</feature>
<name>A0A443S9Q5_9ACAR</name>
<evidence type="ECO:0000313" key="4">
    <source>
        <dbReference type="Proteomes" id="UP000288716"/>
    </source>
</evidence>
<organism evidence="3 4">
    <name type="scientific">Leptotrombidium deliense</name>
    <dbReference type="NCBI Taxonomy" id="299467"/>
    <lineage>
        <taxon>Eukaryota</taxon>
        <taxon>Metazoa</taxon>
        <taxon>Ecdysozoa</taxon>
        <taxon>Arthropoda</taxon>
        <taxon>Chelicerata</taxon>
        <taxon>Arachnida</taxon>
        <taxon>Acari</taxon>
        <taxon>Acariformes</taxon>
        <taxon>Trombidiformes</taxon>
        <taxon>Prostigmata</taxon>
        <taxon>Anystina</taxon>
        <taxon>Parasitengona</taxon>
        <taxon>Trombiculoidea</taxon>
        <taxon>Trombiculidae</taxon>
        <taxon>Leptotrombidium</taxon>
    </lineage>
</organism>
<feature type="compositionally biased region" description="Basic and acidic residues" evidence="1">
    <location>
        <begin position="1"/>
        <end position="11"/>
    </location>
</feature>
<feature type="region of interest" description="Disordered" evidence="1">
    <location>
        <begin position="1"/>
        <end position="193"/>
    </location>
</feature>
<dbReference type="EMBL" id="NCKV01005072">
    <property type="protein sequence ID" value="RWS24296.1"/>
    <property type="molecule type" value="Genomic_DNA"/>
</dbReference>
<accession>A0A443S9Q5</accession>
<dbReference type="OrthoDB" id="78296at2759"/>
<gene>
    <name evidence="3" type="ORF">B4U80_07603</name>
</gene>
<dbReference type="STRING" id="299467.A0A443S9Q5"/>
<feature type="compositionally biased region" description="Basic and acidic residues" evidence="1">
    <location>
        <begin position="93"/>
        <end position="112"/>
    </location>
</feature>
<evidence type="ECO:0000259" key="2">
    <source>
        <dbReference type="Pfam" id="PF05764"/>
    </source>
</evidence>
<reference evidence="3 4" key="1">
    <citation type="journal article" date="2018" name="Gigascience">
        <title>Genomes of trombidid mites reveal novel predicted allergens and laterally-transferred genes associated with secondary metabolism.</title>
        <authorList>
            <person name="Dong X."/>
            <person name="Chaisiri K."/>
            <person name="Xia D."/>
            <person name="Armstrong S.D."/>
            <person name="Fang Y."/>
            <person name="Donnelly M.J."/>
            <person name="Kadowaki T."/>
            <person name="McGarry J.W."/>
            <person name="Darby A.C."/>
            <person name="Makepeace B.L."/>
        </authorList>
    </citation>
    <scope>NUCLEOTIDE SEQUENCE [LARGE SCALE GENOMIC DNA]</scope>
    <source>
        <strain evidence="3">UoL-UT</strain>
    </source>
</reference>
<comment type="caution">
    <text evidence="3">The sequence shown here is derived from an EMBL/GenBank/DDBJ whole genome shotgun (WGS) entry which is preliminary data.</text>
</comment>
<protein>
    <submittedName>
        <fullName evidence="3">Vacuolar protein sorting-associated protein 72-like protein</fullName>
    </submittedName>
</protein>
<feature type="compositionally biased region" description="Acidic residues" evidence="1">
    <location>
        <begin position="37"/>
        <end position="74"/>
    </location>
</feature>
<evidence type="ECO:0000313" key="3">
    <source>
        <dbReference type="EMBL" id="RWS24296.1"/>
    </source>
</evidence>
<feature type="compositionally biased region" description="Basic and acidic residues" evidence="1">
    <location>
        <begin position="151"/>
        <end position="169"/>
    </location>
</feature>
<keyword evidence="4" id="KW-1185">Reference proteome</keyword>
<feature type="non-terminal residue" evidence="3">
    <location>
        <position position="193"/>
    </location>
</feature>
<dbReference type="InterPro" id="IPR046757">
    <property type="entry name" value="YL1_N"/>
</dbReference>
<dbReference type="GO" id="GO:0005634">
    <property type="term" value="C:nucleus"/>
    <property type="evidence" value="ECO:0007669"/>
    <property type="project" value="TreeGrafter"/>
</dbReference>
<proteinExistence type="predicted"/>
<dbReference type="AlphaFoldDB" id="A0A443S9Q5"/>
<dbReference type="Pfam" id="PF05764">
    <property type="entry name" value="YL1"/>
    <property type="match status" value="1"/>
</dbReference>
<dbReference type="PANTHER" id="PTHR13275">
    <property type="entry name" value="YL-1 PROTEIN TRANSCRIPTION FACTOR-LIKE 1"/>
    <property type="match status" value="1"/>
</dbReference>
<feature type="compositionally biased region" description="Acidic residues" evidence="1">
    <location>
        <begin position="113"/>
        <end position="127"/>
    </location>
</feature>